<dbReference type="Pfam" id="PF04536">
    <property type="entry name" value="TPM_phosphatase"/>
    <property type="match status" value="1"/>
</dbReference>
<dbReference type="OrthoDB" id="5683663at2"/>
<dbReference type="PANTHER" id="PTHR30373">
    <property type="entry name" value="UPF0603 PROTEIN YGCG"/>
    <property type="match status" value="1"/>
</dbReference>
<keyword evidence="3" id="KW-1185">Reference proteome</keyword>
<name>A0A2P7NY68_9PROT</name>
<dbReference type="PANTHER" id="PTHR30373:SF8">
    <property type="entry name" value="BLL7265 PROTEIN"/>
    <property type="match status" value="1"/>
</dbReference>
<dbReference type="Proteomes" id="UP000241912">
    <property type="component" value="Unassembled WGS sequence"/>
</dbReference>
<dbReference type="InterPro" id="IPR007621">
    <property type="entry name" value="TPM_dom"/>
</dbReference>
<dbReference type="Gene3D" id="3.10.310.50">
    <property type="match status" value="1"/>
</dbReference>
<accession>A0A2P7NY68</accession>
<evidence type="ECO:0000313" key="2">
    <source>
        <dbReference type="EMBL" id="PSJ18415.1"/>
    </source>
</evidence>
<sequence length="166" mass="19111">MNFARILRHLTIGQWMLRRAFPATTLASIEQTIQQSEMSHSGEICFAVEGALNTFALIKNQTARERAIEVFSQLRIWDTEQNNGVLIYLLLADRDVEIIVDRGIHNKVSNEELENICRTMESAFRQQQFGAGIIQGIHTISQHLKMHFPYDPMQDKNELTNKPMIL</sequence>
<dbReference type="RefSeq" id="WP_106705875.1">
    <property type="nucleotide sequence ID" value="NZ_PXXU01000006.1"/>
</dbReference>
<dbReference type="AlphaFoldDB" id="A0A2P7NY68"/>
<protein>
    <recommendedName>
        <fullName evidence="1">TPM domain-containing protein</fullName>
    </recommendedName>
</protein>
<evidence type="ECO:0000259" key="1">
    <source>
        <dbReference type="Pfam" id="PF04536"/>
    </source>
</evidence>
<dbReference type="EMBL" id="PXXU01000006">
    <property type="protein sequence ID" value="PSJ18415.1"/>
    <property type="molecule type" value="Genomic_DNA"/>
</dbReference>
<gene>
    <name evidence="2" type="ORF">C7H79_03325</name>
</gene>
<proteinExistence type="predicted"/>
<reference evidence="2 3" key="1">
    <citation type="submission" date="2018-03" db="EMBL/GenBank/DDBJ databases">
        <title>Draft genome of Nitrosomonas supralitoralis APG5.</title>
        <authorList>
            <person name="Urakawa H."/>
            <person name="Lopez J.V."/>
        </authorList>
    </citation>
    <scope>NUCLEOTIDE SEQUENCE [LARGE SCALE GENOMIC DNA]</scope>
    <source>
        <strain evidence="2 3">APG5</strain>
    </source>
</reference>
<comment type="caution">
    <text evidence="2">The sequence shown here is derived from an EMBL/GenBank/DDBJ whole genome shotgun (WGS) entry which is preliminary data.</text>
</comment>
<feature type="domain" description="TPM" evidence="1">
    <location>
        <begin position="22"/>
        <end position="141"/>
    </location>
</feature>
<organism evidence="2 3">
    <name type="scientific">Nitrosomonas supralitoralis</name>
    <dbReference type="NCBI Taxonomy" id="2116706"/>
    <lineage>
        <taxon>Bacteria</taxon>
        <taxon>Pseudomonadati</taxon>
        <taxon>Pseudomonadota</taxon>
        <taxon>Betaproteobacteria</taxon>
        <taxon>Nitrosomonadales</taxon>
        <taxon>Nitrosomonadaceae</taxon>
        <taxon>Nitrosomonas</taxon>
    </lineage>
</organism>
<evidence type="ECO:0000313" key="3">
    <source>
        <dbReference type="Proteomes" id="UP000241912"/>
    </source>
</evidence>